<organism evidence="2 3">
    <name type="scientific">Petrolisthes cinctipes</name>
    <name type="common">Flat porcelain crab</name>
    <dbReference type="NCBI Taxonomy" id="88211"/>
    <lineage>
        <taxon>Eukaryota</taxon>
        <taxon>Metazoa</taxon>
        <taxon>Ecdysozoa</taxon>
        <taxon>Arthropoda</taxon>
        <taxon>Crustacea</taxon>
        <taxon>Multicrustacea</taxon>
        <taxon>Malacostraca</taxon>
        <taxon>Eumalacostraca</taxon>
        <taxon>Eucarida</taxon>
        <taxon>Decapoda</taxon>
        <taxon>Pleocyemata</taxon>
        <taxon>Anomura</taxon>
        <taxon>Galatheoidea</taxon>
        <taxon>Porcellanidae</taxon>
        <taxon>Petrolisthes</taxon>
    </lineage>
</organism>
<proteinExistence type="predicted"/>
<evidence type="ECO:0000313" key="3">
    <source>
        <dbReference type="Proteomes" id="UP001286313"/>
    </source>
</evidence>
<sequence>MEEENREKIEEYEMGLNTLFEEVESDIEVRPTKISGADCEAEVLADLVVEKEDLMKDEDSDAESEEDYGEKYDDDEEEKNNNDEERSQGAYRRWTRDRCKAKWDDCIKCQRTEAEQRFNIGARDVLLNDPSPHKMVDYLKERCIWV</sequence>
<dbReference type="Proteomes" id="UP001286313">
    <property type="component" value="Unassembled WGS sequence"/>
</dbReference>
<feature type="compositionally biased region" description="Acidic residues" evidence="1">
    <location>
        <begin position="55"/>
        <end position="78"/>
    </location>
</feature>
<keyword evidence="3" id="KW-1185">Reference proteome</keyword>
<feature type="region of interest" description="Disordered" evidence="1">
    <location>
        <begin position="50"/>
        <end position="91"/>
    </location>
</feature>
<evidence type="ECO:0000313" key="2">
    <source>
        <dbReference type="EMBL" id="KAK3876717.1"/>
    </source>
</evidence>
<dbReference type="AlphaFoldDB" id="A0AAE1FM01"/>
<dbReference type="EMBL" id="JAWQEG010001788">
    <property type="protein sequence ID" value="KAK3876717.1"/>
    <property type="molecule type" value="Genomic_DNA"/>
</dbReference>
<protein>
    <submittedName>
        <fullName evidence="2">Uncharacterized protein</fullName>
    </submittedName>
</protein>
<gene>
    <name evidence="2" type="ORF">Pcinc_018529</name>
</gene>
<comment type="caution">
    <text evidence="2">The sequence shown here is derived from an EMBL/GenBank/DDBJ whole genome shotgun (WGS) entry which is preliminary data.</text>
</comment>
<name>A0AAE1FM01_PETCI</name>
<evidence type="ECO:0000256" key="1">
    <source>
        <dbReference type="SAM" id="MobiDB-lite"/>
    </source>
</evidence>
<reference evidence="2" key="1">
    <citation type="submission" date="2023-10" db="EMBL/GenBank/DDBJ databases">
        <title>Genome assemblies of two species of porcelain crab, Petrolisthes cinctipes and Petrolisthes manimaculis (Anomura: Porcellanidae).</title>
        <authorList>
            <person name="Angst P."/>
        </authorList>
    </citation>
    <scope>NUCLEOTIDE SEQUENCE</scope>
    <source>
        <strain evidence="2">PB745_01</strain>
        <tissue evidence="2">Gill</tissue>
    </source>
</reference>
<accession>A0AAE1FM01</accession>